<dbReference type="AlphaFoldDB" id="A0A9X2IBC5"/>
<keyword evidence="2" id="KW-1185">Reference proteome</keyword>
<protein>
    <submittedName>
        <fullName evidence="1">Uncharacterized protein</fullName>
    </submittedName>
</protein>
<dbReference type="Proteomes" id="UP001139721">
    <property type="component" value="Unassembled WGS sequence"/>
</dbReference>
<accession>A0A9X2IBC5</accession>
<dbReference type="RefSeq" id="WP_147292365.1">
    <property type="nucleotide sequence ID" value="NZ_JAJKBJ010000014.1"/>
</dbReference>
<evidence type="ECO:0000313" key="2">
    <source>
        <dbReference type="Proteomes" id="UP001139721"/>
    </source>
</evidence>
<organism evidence="1 2">
    <name type="scientific">Legionella maioricensis</name>
    <dbReference type="NCBI Taxonomy" id="2896528"/>
    <lineage>
        <taxon>Bacteria</taxon>
        <taxon>Pseudomonadati</taxon>
        <taxon>Pseudomonadota</taxon>
        <taxon>Gammaproteobacteria</taxon>
        <taxon>Legionellales</taxon>
        <taxon>Legionellaceae</taxon>
        <taxon>Legionella</taxon>
    </lineage>
</organism>
<name>A0A9X2IBC5_9GAMM</name>
<gene>
    <name evidence="1" type="ORF">LOX96_11980</name>
</gene>
<comment type="caution">
    <text evidence="1">The sequence shown here is derived from an EMBL/GenBank/DDBJ whole genome shotgun (WGS) entry which is preliminary data.</text>
</comment>
<proteinExistence type="predicted"/>
<sequence>MIQHLEDVLSHSITLKKHVKKPYNLPLEQGNKILDEYRSYTLGKAIKIVDQENIFPESLQQVLANFLPKRNWLIHKCMYQSKNDFSSARSLQGLFDKIKGIAEEADLILNLIEEYLIEFSEINGLEMSAARAIRAKYYENC</sequence>
<dbReference type="EMBL" id="JAJKBJ010000014">
    <property type="protein sequence ID" value="MCL9684814.1"/>
    <property type="molecule type" value="Genomic_DNA"/>
</dbReference>
<evidence type="ECO:0000313" key="1">
    <source>
        <dbReference type="EMBL" id="MCL9684814.1"/>
    </source>
</evidence>
<reference evidence="1" key="1">
    <citation type="submission" date="2021-11" db="EMBL/GenBank/DDBJ databases">
        <title>Legionella maioricencis sp. nov., a new species isolated from hot water samples in Mallorca.</title>
        <authorList>
            <person name="Crespi S."/>
            <person name="Drasar V."/>
            <person name="Salva-Serra F."/>
            <person name="Jaen-Luchoro D."/>
            <person name="Pineiro-Iglesias B."/>
            <person name="Aliaga F."/>
            <person name="Fernandez-Juarez V."/>
            <person name="Coll G."/>
            <person name="Moore E.R.B."/>
            <person name="Bennasar-Figueras A."/>
        </authorList>
    </citation>
    <scope>NUCLEOTIDE SEQUENCE</scope>
    <source>
        <strain evidence="1">HCPI-6</strain>
    </source>
</reference>